<protein>
    <submittedName>
        <fullName evidence="8">RagB/SusD family nutrient uptake outer membrane protein</fullName>
    </submittedName>
</protein>
<organism evidence="8 9">
    <name type="scientific">Sphingobacterium alkalisoli</name>
    <dbReference type="NCBI Taxonomy" id="1874115"/>
    <lineage>
        <taxon>Bacteria</taxon>
        <taxon>Pseudomonadati</taxon>
        <taxon>Bacteroidota</taxon>
        <taxon>Sphingobacteriia</taxon>
        <taxon>Sphingobacteriales</taxon>
        <taxon>Sphingobacteriaceae</taxon>
        <taxon>Sphingobacterium</taxon>
    </lineage>
</organism>
<dbReference type="Pfam" id="PF14322">
    <property type="entry name" value="SusD-like_3"/>
    <property type="match status" value="1"/>
</dbReference>
<dbReference type="InterPro" id="IPR033985">
    <property type="entry name" value="SusD-like_N"/>
</dbReference>
<evidence type="ECO:0000256" key="1">
    <source>
        <dbReference type="ARBA" id="ARBA00004442"/>
    </source>
</evidence>
<dbReference type="Proteomes" id="UP000309872">
    <property type="component" value="Unassembled WGS sequence"/>
</dbReference>
<dbReference type="EMBL" id="SUKA01000004">
    <property type="protein sequence ID" value="TJY64282.1"/>
    <property type="molecule type" value="Genomic_DNA"/>
</dbReference>
<evidence type="ECO:0000313" key="9">
    <source>
        <dbReference type="Proteomes" id="UP000309872"/>
    </source>
</evidence>
<feature type="domain" description="SusD-like N-terminal" evidence="7">
    <location>
        <begin position="21"/>
        <end position="224"/>
    </location>
</feature>
<evidence type="ECO:0000256" key="3">
    <source>
        <dbReference type="ARBA" id="ARBA00022729"/>
    </source>
</evidence>
<comment type="similarity">
    <text evidence="2">Belongs to the SusD family.</text>
</comment>
<dbReference type="Gene3D" id="1.25.40.390">
    <property type="match status" value="2"/>
</dbReference>
<comment type="subcellular location">
    <subcellularLocation>
        <location evidence="1">Cell outer membrane</location>
    </subcellularLocation>
</comment>
<evidence type="ECO:0000313" key="8">
    <source>
        <dbReference type="EMBL" id="TJY64282.1"/>
    </source>
</evidence>
<keyword evidence="9" id="KW-1185">Reference proteome</keyword>
<dbReference type="Pfam" id="PF07980">
    <property type="entry name" value="SusD_RagB"/>
    <property type="match status" value="1"/>
</dbReference>
<dbReference type="AlphaFoldDB" id="A0A4U0H1X7"/>
<dbReference type="PROSITE" id="PS51257">
    <property type="entry name" value="PROKAR_LIPOPROTEIN"/>
    <property type="match status" value="1"/>
</dbReference>
<evidence type="ECO:0000256" key="5">
    <source>
        <dbReference type="ARBA" id="ARBA00023237"/>
    </source>
</evidence>
<accession>A0A4U0H1X7</accession>
<dbReference type="InterPro" id="IPR011990">
    <property type="entry name" value="TPR-like_helical_dom_sf"/>
</dbReference>
<evidence type="ECO:0000256" key="2">
    <source>
        <dbReference type="ARBA" id="ARBA00006275"/>
    </source>
</evidence>
<gene>
    <name evidence="8" type="ORF">FAZ19_13805</name>
</gene>
<dbReference type="RefSeq" id="WP_136821342.1">
    <property type="nucleotide sequence ID" value="NZ_BMJX01000004.1"/>
</dbReference>
<keyword evidence="4" id="KW-0472">Membrane</keyword>
<evidence type="ECO:0000259" key="6">
    <source>
        <dbReference type="Pfam" id="PF07980"/>
    </source>
</evidence>
<evidence type="ECO:0000259" key="7">
    <source>
        <dbReference type="Pfam" id="PF14322"/>
    </source>
</evidence>
<keyword evidence="3" id="KW-0732">Signal</keyword>
<comment type="caution">
    <text evidence="8">The sequence shown here is derived from an EMBL/GenBank/DDBJ whole genome shotgun (WGS) entry which is preliminary data.</text>
</comment>
<evidence type="ECO:0000256" key="4">
    <source>
        <dbReference type="ARBA" id="ARBA00023136"/>
    </source>
</evidence>
<proteinExistence type="inferred from homology"/>
<dbReference type="GO" id="GO:0009279">
    <property type="term" value="C:cell outer membrane"/>
    <property type="evidence" value="ECO:0007669"/>
    <property type="project" value="UniProtKB-SubCell"/>
</dbReference>
<dbReference type="SUPFAM" id="SSF48452">
    <property type="entry name" value="TPR-like"/>
    <property type="match status" value="1"/>
</dbReference>
<dbReference type="InterPro" id="IPR012944">
    <property type="entry name" value="SusD_RagB_dom"/>
</dbReference>
<keyword evidence="5" id="KW-0998">Cell outer membrane</keyword>
<reference evidence="8 9" key="1">
    <citation type="submission" date="2019-04" db="EMBL/GenBank/DDBJ databases">
        <title>Sphingobacterium olei sp. nov., isolated from oil-contaminated soil.</title>
        <authorList>
            <person name="Liu B."/>
        </authorList>
    </citation>
    <scope>NUCLEOTIDE SEQUENCE [LARGE SCALE GENOMIC DNA]</scope>
    <source>
        <strain evidence="8 9">Y3L14</strain>
    </source>
</reference>
<dbReference type="OrthoDB" id="1147023at2"/>
<sequence>MKKIFITTLFISALVFGGCSKYLETTPDMRAELDTPNKIAELLTSAYPRANYITFTEAASDNAGDKGNIAGTGEPENRDPWMFKDVESRDEDTPTFYWYGAYRAIAAANHALEAIEKLGSPKETLSMKGEALVARAYAHHMLVTLFSRVYNPNTSSTDVGIPYVTEAEKNVLTKYERGTVENVYTLIEKDLQQGIPLLDDSRYKVPKYHFTRAAAHAFAARFYLFKQDYAKVVEHANSSLGQDITSFLRPINSTSFRSMEYYAKQQWYTIAENSTNLLLVEAASAWGRNLAGYRYGLTTPLLSELIYGSNVSGGSYAYMIYGGTEAVYNIPKFKELFVTTSINAEYGDPYNMIPLFTADELLLNRAEAYARLKQYDNAIADLNSFASKKVYTSQNNPIYNPATHNITETKLASFYRANLEDNIISGVLDFRRREFLFEGIRWFDILRHNIVVVHRSHDQKNTYTLGLNDPMRMFQLPEEVILSGVQANPR</sequence>
<name>A0A4U0H1X7_9SPHI</name>
<feature type="domain" description="RagB/SusD" evidence="6">
    <location>
        <begin position="321"/>
        <end position="459"/>
    </location>
</feature>